<keyword evidence="3" id="KW-1185">Reference proteome</keyword>
<protein>
    <recommendedName>
        <fullName evidence="1">DUF2147 domain-containing protein</fullName>
    </recommendedName>
</protein>
<dbReference type="Gene3D" id="2.40.128.520">
    <property type="match status" value="1"/>
</dbReference>
<dbReference type="Proteomes" id="UP000032900">
    <property type="component" value="Unassembled WGS sequence"/>
</dbReference>
<accession>A0A0E9M039</accession>
<reference evidence="2 3" key="1">
    <citation type="journal article" date="2015" name="Microbes Environ.">
        <title>Distribution and evolution of nitrogen fixation genes in the phylum bacteroidetes.</title>
        <authorList>
            <person name="Inoue J."/>
            <person name="Oshima K."/>
            <person name="Suda W."/>
            <person name="Sakamoto M."/>
            <person name="Iino T."/>
            <person name="Noda S."/>
            <person name="Hongoh Y."/>
            <person name="Hattori M."/>
            <person name="Ohkuma M."/>
        </authorList>
    </citation>
    <scope>NUCLEOTIDE SEQUENCE [LARGE SCALE GENOMIC DNA]</scope>
    <source>
        <strain evidence="2">JCM 15548</strain>
    </source>
</reference>
<gene>
    <name evidence="2" type="ORF">JCM15548_12751</name>
</gene>
<dbReference type="Pfam" id="PF09917">
    <property type="entry name" value="DUF2147"/>
    <property type="match status" value="1"/>
</dbReference>
<evidence type="ECO:0000313" key="2">
    <source>
        <dbReference type="EMBL" id="GAO30480.1"/>
    </source>
</evidence>
<name>A0A0E9M039_9BACT</name>
<comment type="caution">
    <text evidence="2">The sequence shown here is derived from an EMBL/GenBank/DDBJ whole genome shotgun (WGS) entry which is preliminary data.</text>
</comment>
<dbReference type="InterPro" id="IPR019223">
    <property type="entry name" value="DUF2147"/>
</dbReference>
<evidence type="ECO:0000313" key="3">
    <source>
        <dbReference type="Proteomes" id="UP000032900"/>
    </source>
</evidence>
<evidence type="ECO:0000259" key="1">
    <source>
        <dbReference type="Pfam" id="PF09917"/>
    </source>
</evidence>
<organism evidence="2 3">
    <name type="scientific">Geofilum rubicundum JCM 15548</name>
    <dbReference type="NCBI Taxonomy" id="1236989"/>
    <lineage>
        <taxon>Bacteria</taxon>
        <taxon>Pseudomonadati</taxon>
        <taxon>Bacteroidota</taxon>
        <taxon>Bacteroidia</taxon>
        <taxon>Marinilabiliales</taxon>
        <taxon>Marinilabiliaceae</taxon>
        <taxon>Geofilum</taxon>
    </lineage>
</organism>
<dbReference type="AlphaFoldDB" id="A0A0E9M039"/>
<dbReference type="OrthoDB" id="9814399at2"/>
<sequence>MHSSIKKYAAMSDLAIIFMILLVMALVTINSLAGIPTKQSNADSADIFGFYLIPNGLIIELYADGNSVSGRISNTDNYSERKDVNHPDKSLRDQPLLGKRIVSGLTFSSKTKEWTGGQMYAPDKGITVDLKILSVHTDHLMAEGSKFLFSKKLRWEKTAPPEKE</sequence>
<feature type="domain" description="DUF2147" evidence="1">
    <location>
        <begin position="58"/>
        <end position="156"/>
    </location>
</feature>
<proteinExistence type="predicted"/>
<dbReference type="STRING" id="1236989.JCM15548_12751"/>
<dbReference type="EMBL" id="BAZW01000024">
    <property type="protein sequence ID" value="GAO30480.1"/>
    <property type="molecule type" value="Genomic_DNA"/>
</dbReference>